<dbReference type="SUPFAM" id="SSF88713">
    <property type="entry name" value="Glycoside hydrolase/deacetylase"/>
    <property type="match status" value="1"/>
</dbReference>
<feature type="transmembrane region" description="Helical" evidence="4">
    <location>
        <begin position="12"/>
        <end position="30"/>
    </location>
</feature>
<name>A0A1F6DVG2_9BACT</name>
<evidence type="ECO:0000259" key="5">
    <source>
        <dbReference type="Pfam" id="PF01522"/>
    </source>
</evidence>
<comment type="subcellular location">
    <subcellularLocation>
        <location evidence="1">Secreted</location>
    </subcellularLocation>
</comment>
<dbReference type="PANTHER" id="PTHR34216">
    <property type="match status" value="1"/>
</dbReference>
<reference evidence="6 7" key="1">
    <citation type="journal article" date="2016" name="Nat. Commun.">
        <title>Thousands of microbial genomes shed light on interconnected biogeochemical processes in an aquifer system.</title>
        <authorList>
            <person name="Anantharaman K."/>
            <person name="Brown C.T."/>
            <person name="Hug L.A."/>
            <person name="Sharon I."/>
            <person name="Castelle C.J."/>
            <person name="Probst A.J."/>
            <person name="Thomas B.C."/>
            <person name="Singh A."/>
            <person name="Wilkins M.J."/>
            <person name="Karaoz U."/>
            <person name="Brodie E.L."/>
            <person name="Williams K.H."/>
            <person name="Hubbard S.S."/>
            <person name="Banfield J.F."/>
        </authorList>
    </citation>
    <scope>NUCLEOTIDE SEQUENCE [LARGE SCALE GENOMIC DNA]</scope>
</reference>
<feature type="domain" description="NodB homology" evidence="5">
    <location>
        <begin position="134"/>
        <end position="272"/>
    </location>
</feature>
<dbReference type="GO" id="GO:0016810">
    <property type="term" value="F:hydrolase activity, acting on carbon-nitrogen (but not peptide) bonds"/>
    <property type="evidence" value="ECO:0007669"/>
    <property type="project" value="InterPro"/>
</dbReference>
<dbReference type="InterPro" id="IPR011330">
    <property type="entry name" value="Glyco_hydro/deAcase_b/a-brl"/>
</dbReference>
<gene>
    <name evidence="6" type="ORF">A3D71_01735</name>
</gene>
<dbReference type="EMBL" id="MFLK01000049">
    <property type="protein sequence ID" value="OGG65373.1"/>
    <property type="molecule type" value="Genomic_DNA"/>
</dbReference>
<feature type="compositionally biased region" description="Basic and acidic residues" evidence="3">
    <location>
        <begin position="604"/>
        <end position="617"/>
    </location>
</feature>
<feature type="compositionally biased region" description="Pro residues" evidence="3">
    <location>
        <begin position="562"/>
        <end position="573"/>
    </location>
</feature>
<keyword evidence="2" id="KW-0732">Signal</keyword>
<dbReference type="Proteomes" id="UP000177652">
    <property type="component" value="Unassembled WGS sequence"/>
</dbReference>
<keyword evidence="4" id="KW-0472">Membrane</keyword>
<evidence type="ECO:0000256" key="3">
    <source>
        <dbReference type="SAM" id="MobiDB-lite"/>
    </source>
</evidence>
<feature type="region of interest" description="Disordered" evidence="3">
    <location>
        <begin position="552"/>
        <end position="617"/>
    </location>
</feature>
<keyword evidence="4" id="KW-1133">Transmembrane helix</keyword>
<dbReference type="Gene3D" id="3.20.20.370">
    <property type="entry name" value="Glycoside hydrolase/deacetylase"/>
    <property type="match status" value="1"/>
</dbReference>
<dbReference type="Gene3D" id="2.60.120.560">
    <property type="entry name" value="Exo-inulinase, domain 1"/>
    <property type="match status" value="1"/>
</dbReference>
<dbReference type="STRING" id="1798497.A3D71_01735"/>
<dbReference type="Pfam" id="PF01522">
    <property type="entry name" value="Polysacc_deac_1"/>
    <property type="match status" value="1"/>
</dbReference>
<evidence type="ECO:0000313" key="6">
    <source>
        <dbReference type="EMBL" id="OGG65373.1"/>
    </source>
</evidence>
<evidence type="ECO:0000313" key="7">
    <source>
        <dbReference type="Proteomes" id="UP000177652"/>
    </source>
</evidence>
<evidence type="ECO:0000256" key="2">
    <source>
        <dbReference type="ARBA" id="ARBA00022729"/>
    </source>
</evidence>
<sequence length="617" mass="67172">MYIDTSLRKIGVILAIVIILWGAVATTFALKDKRFGSTPFYAAAGLALQESAGRVFYSIEYALRALFAGSRDEVAPGNAAGIPVLTYHRLVFTPDGVNVTVGDFKDQMEALKAAGWQTITLGEFMEFMRGGSALPERSVLITFDDGAKQSFYTSDPILDVLGFNAVNYIIVTPSQTPESTYYLSSAEIKRMLSSGRWEIGSHSYDGHHPSPVDAAGETGNFFADKLWVPAAARIETTAEFRARVAEDLRDSRAALEKTYGVTVDTFAYPFGETGLHVFGNFPAGVGITDEEAARVYELGWLQNERGDYTFNYPDGDAFIAQRIHVEAAWNGADLLDHLEKGMGKALPYTDTLESDRGWRPTWGTVAQESGVLLVRATPQTAGASTFLDGTKHWHDYQYEATLDWKSGYAMLAGNMVNGSTYRLCSFTDGNVRLQEVVGETRRLLGEADVPALRRGNDVRLGIRIEGTSTSCLWNGRAVLSVGGLRRGAGGIGLQTWDTAMGVAALTVKNISVARSADVPAPPRLSTQTAAPPAQGFAPIVEWITTQLQSDPQPVIVPEPEEPPAPPPTPPPEPEGYSSSTIPGTLLEWLSADPEVSETNATTSERTRDRDDRRRNRR</sequence>
<evidence type="ECO:0000256" key="4">
    <source>
        <dbReference type="SAM" id="Phobius"/>
    </source>
</evidence>
<dbReference type="InterPro" id="IPR051398">
    <property type="entry name" value="Polysacch_Deacetylase"/>
</dbReference>
<dbReference type="GO" id="GO:0005576">
    <property type="term" value="C:extracellular region"/>
    <property type="evidence" value="ECO:0007669"/>
    <property type="project" value="UniProtKB-SubCell"/>
</dbReference>
<protein>
    <recommendedName>
        <fullName evidence="5">NodB homology domain-containing protein</fullName>
    </recommendedName>
</protein>
<dbReference type="PANTHER" id="PTHR34216:SF3">
    <property type="entry name" value="POLY-BETA-1,6-N-ACETYL-D-GLUCOSAMINE N-DEACETYLASE"/>
    <property type="match status" value="1"/>
</dbReference>
<organism evidence="6 7">
    <name type="scientific">Candidatus Kaiserbacteria bacterium RIFCSPHIGHO2_02_FULL_55_20</name>
    <dbReference type="NCBI Taxonomy" id="1798497"/>
    <lineage>
        <taxon>Bacteria</taxon>
        <taxon>Candidatus Kaiseribacteriota</taxon>
    </lineage>
</organism>
<proteinExistence type="predicted"/>
<dbReference type="GO" id="GO:0005975">
    <property type="term" value="P:carbohydrate metabolic process"/>
    <property type="evidence" value="ECO:0007669"/>
    <property type="project" value="InterPro"/>
</dbReference>
<keyword evidence="4" id="KW-0812">Transmembrane</keyword>
<comment type="caution">
    <text evidence="6">The sequence shown here is derived from an EMBL/GenBank/DDBJ whole genome shotgun (WGS) entry which is preliminary data.</text>
</comment>
<dbReference type="InterPro" id="IPR002509">
    <property type="entry name" value="NODB_dom"/>
</dbReference>
<dbReference type="AlphaFoldDB" id="A0A1F6DVG2"/>
<evidence type="ECO:0000256" key="1">
    <source>
        <dbReference type="ARBA" id="ARBA00004613"/>
    </source>
</evidence>
<accession>A0A1F6DVG2</accession>